<dbReference type="HOGENOM" id="CLU_3027993_0_0_9"/>
<dbReference type="AlphaFoldDB" id="F8FR90"/>
<dbReference type="EMBL" id="CP002869">
    <property type="protein sequence ID" value="AEI39340.1"/>
    <property type="molecule type" value="Genomic_DNA"/>
</dbReference>
<organism evidence="2 3">
    <name type="scientific">Paenibacillus mucilaginosus (strain KNP414)</name>
    <dbReference type="NCBI Taxonomy" id="1036673"/>
    <lineage>
        <taxon>Bacteria</taxon>
        <taxon>Bacillati</taxon>
        <taxon>Bacillota</taxon>
        <taxon>Bacilli</taxon>
        <taxon>Bacillales</taxon>
        <taxon>Paenibacillaceae</taxon>
        <taxon>Paenibacillus</taxon>
    </lineage>
</organism>
<reference evidence="3" key="1">
    <citation type="submission" date="2011-06" db="EMBL/GenBank/DDBJ databases">
        <title>Complete genome sequence of Paenibacillus mucilaginosus KNP414.</title>
        <authorList>
            <person name="Wang J."/>
            <person name="Hu S."/>
            <person name="Hu X."/>
            <person name="Zhang B."/>
            <person name="Dong D."/>
            <person name="Zhang S."/>
            <person name="Zhao K."/>
            <person name="Wu D."/>
        </authorList>
    </citation>
    <scope>NUCLEOTIDE SEQUENCE [LARGE SCALE GENOMIC DNA]</scope>
    <source>
        <strain evidence="3">KNP414</strain>
    </source>
</reference>
<dbReference type="Proteomes" id="UP000006620">
    <property type="component" value="Chromosome"/>
</dbReference>
<evidence type="ECO:0000313" key="3">
    <source>
        <dbReference type="Proteomes" id="UP000006620"/>
    </source>
</evidence>
<feature type="transmembrane region" description="Helical" evidence="1">
    <location>
        <begin position="31"/>
        <end position="52"/>
    </location>
</feature>
<dbReference type="PATRIC" id="fig|1036673.3.peg.660"/>
<name>F8FR90_PAEMK</name>
<reference evidence="2 3" key="2">
    <citation type="journal article" date="2013" name="Genome Announc.">
        <title>Genome Sequence of Growth-Improving Paenibacillus mucilaginosus Strain KNP414.</title>
        <authorList>
            <person name="Lu J.J."/>
            <person name="Wang J.F."/>
            <person name="Hu X.F."/>
        </authorList>
    </citation>
    <scope>NUCLEOTIDE SEQUENCE [LARGE SCALE GENOMIC DNA]</scope>
    <source>
        <strain evidence="2 3">KNP414</strain>
    </source>
</reference>
<protein>
    <submittedName>
        <fullName evidence="2">Uncharacterized protein</fullName>
    </submittedName>
</protein>
<evidence type="ECO:0000256" key="1">
    <source>
        <dbReference type="SAM" id="Phobius"/>
    </source>
</evidence>
<accession>F8FR90</accession>
<proteinExistence type="predicted"/>
<keyword evidence="1" id="KW-0812">Transmembrane</keyword>
<gene>
    <name evidence="2" type="ordered locus">KNP414_00750</name>
</gene>
<keyword evidence="1" id="KW-1133">Transmembrane helix</keyword>
<evidence type="ECO:0000313" key="2">
    <source>
        <dbReference type="EMBL" id="AEI39340.1"/>
    </source>
</evidence>
<dbReference type="KEGG" id="pms:KNP414_00750"/>
<keyword evidence="1" id="KW-0472">Membrane</keyword>
<sequence length="57" mass="6726">MMKNIQYTDYMFFLLAVMYLLDPDFNEMTGVTWAAVIAIGLWLVLTISRLILRKRPK</sequence>